<reference evidence="3 4" key="1">
    <citation type="submission" date="2019-03" db="EMBL/GenBank/DDBJ databases">
        <title>First draft genome of Liparis tanakae, snailfish: a comprehensive survey of snailfish specific genes.</title>
        <authorList>
            <person name="Kim W."/>
            <person name="Song I."/>
            <person name="Jeong J.-H."/>
            <person name="Kim D."/>
            <person name="Kim S."/>
            <person name="Ryu S."/>
            <person name="Song J.Y."/>
            <person name="Lee S.K."/>
        </authorList>
    </citation>
    <scope>NUCLEOTIDE SEQUENCE [LARGE SCALE GENOMIC DNA]</scope>
    <source>
        <tissue evidence="3">Muscle</tissue>
    </source>
</reference>
<feature type="domain" description="DUF1088" evidence="2">
    <location>
        <begin position="1"/>
        <end position="86"/>
    </location>
</feature>
<sequence>MKDHLVRVANEAEFILSRQRAEDIHKHAEFESNCAQYAAEKRDEEKMCDHLIRAAKYRDHMTATQLIQKIVNILTDKHGSWGSSSKRLFTMEIVLYEPWPEKAPITGPLCRCAIDGQVVQLRTRARGMRGTGETSGAEISPKKERTS</sequence>
<dbReference type="InterPro" id="IPR010508">
    <property type="entry name" value="NBEA-like_DUF1088"/>
</dbReference>
<keyword evidence="4" id="KW-1185">Reference proteome</keyword>
<name>A0A4Z2JI19_9TELE</name>
<evidence type="ECO:0000256" key="1">
    <source>
        <dbReference type="SAM" id="MobiDB-lite"/>
    </source>
</evidence>
<protein>
    <submittedName>
        <fullName evidence="3">Lipopolysaccharide-responsive and beige-like anchor protein</fullName>
    </submittedName>
</protein>
<dbReference type="Pfam" id="PF06469">
    <property type="entry name" value="DUF1088"/>
    <property type="match status" value="1"/>
</dbReference>
<comment type="caution">
    <text evidence="3">The sequence shown here is derived from an EMBL/GenBank/DDBJ whole genome shotgun (WGS) entry which is preliminary data.</text>
</comment>
<gene>
    <name evidence="3" type="primary">Lrba_4</name>
    <name evidence="3" type="ORF">EYF80_000174</name>
</gene>
<dbReference type="Proteomes" id="UP000314294">
    <property type="component" value="Unassembled WGS sequence"/>
</dbReference>
<proteinExistence type="predicted"/>
<evidence type="ECO:0000259" key="2">
    <source>
        <dbReference type="Pfam" id="PF06469"/>
    </source>
</evidence>
<dbReference type="AlphaFoldDB" id="A0A4Z2JI19"/>
<feature type="region of interest" description="Disordered" evidence="1">
    <location>
        <begin position="124"/>
        <end position="147"/>
    </location>
</feature>
<evidence type="ECO:0000313" key="4">
    <source>
        <dbReference type="Proteomes" id="UP000314294"/>
    </source>
</evidence>
<dbReference type="OrthoDB" id="26681at2759"/>
<organism evidence="3 4">
    <name type="scientific">Liparis tanakae</name>
    <name type="common">Tanaka's snailfish</name>
    <dbReference type="NCBI Taxonomy" id="230148"/>
    <lineage>
        <taxon>Eukaryota</taxon>
        <taxon>Metazoa</taxon>
        <taxon>Chordata</taxon>
        <taxon>Craniata</taxon>
        <taxon>Vertebrata</taxon>
        <taxon>Euteleostomi</taxon>
        <taxon>Actinopterygii</taxon>
        <taxon>Neopterygii</taxon>
        <taxon>Teleostei</taxon>
        <taxon>Neoteleostei</taxon>
        <taxon>Acanthomorphata</taxon>
        <taxon>Eupercaria</taxon>
        <taxon>Perciformes</taxon>
        <taxon>Cottioidei</taxon>
        <taxon>Cottales</taxon>
        <taxon>Liparidae</taxon>
        <taxon>Liparis</taxon>
    </lineage>
</organism>
<evidence type="ECO:0000313" key="3">
    <source>
        <dbReference type="EMBL" id="TNN89571.1"/>
    </source>
</evidence>
<accession>A0A4Z2JI19</accession>
<dbReference type="EMBL" id="SRLO01000001">
    <property type="protein sequence ID" value="TNN89571.1"/>
    <property type="molecule type" value="Genomic_DNA"/>
</dbReference>